<dbReference type="AlphaFoldDB" id="A0A430ANX4"/>
<evidence type="ECO:0000313" key="1">
    <source>
        <dbReference type="EMBL" id="RSU09756.1"/>
    </source>
</evidence>
<organism evidence="1 2">
    <name type="scientific">Vagococcus acidifermentans</name>
    <dbReference type="NCBI Taxonomy" id="564710"/>
    <lineage>
        <taxon>Bacteria</taxon>
        <taxon>Bacillati</taxon>
        <taxon>Bacillota</taxon>
        <taxon>Bacilli</taxon>
        <taxon>Lactobacillales</taxon>
        <taxon>Enterococcaceae</taxon>
        <taxon>Vagococcus</taxon>
    </lineage>
</organism>
<comment type="caution">
    <text evidence="1">The sequence shown here is derived from an EMBL/GenBank/DDBJ whole genome shotgun (WGS) entry which is preliminary data.</text>
</comment>
<reference evidence="1 2" key="1">
    <citation type="submission" date="2017-05" db="EMBL/GenBank/DDBJ databases">
        <title>Vagococcus spp. assemblies.</title>
        <authorList>
            <person name="Gulvik C.A."/>
        </authorList>
    </citation>
    <scope>NUCLEOTIDE SEQUENCE [LARGE SCALE GENOMIC DNA]</scope>
    <source>
        <strain evidence="1 2">LMG 24798</strain>
    </source>
</reference>
<keyword evidence="2" id="KW-1185">Reference proteome</keyword>
<sequence>MIPLIGQRFSFISNVTLLFDDNYELISYSEALITQTENHKFMITNYLDGKMVEQDITDIDFLNNDEWLSSTRKYIKFEH</sequence>
<evidence type="ECO:0000313" key="2">
    <source>
        <dbReference type="Proteomes" id="UP000286773"/>
    </source>
</evidence>
<protein>
    <submittedName>
        <fullName evidence="1">Uncharacterized protein</fullName>
    </submittedName>
</protein>
<proteinExistence type="predicted"/>
<dbReference type="Proteomes" id="UP000286773">
    <property type="component" value="Unassembled WGS sequence"/>
</dbReference>
<name>A0A430ANX4_9ENTE</name>
<accession>A0A430ANX4</accession>
<gene>
    <name evidence="1" type="ORF">CBF27_11775</name>
</gene>
<dbReference type="EMBL" id="NGKC01000016">
    <property type="protein sequence ID" value="RSU09756.1"/>
    <property type="molecule type" value="Genomic_DNA"/>
</dbReference>